<keyword evidence="1" id="KW-0960">Knottin</keyword>
<evidence type="ECO:0000259" key="4">
    <source>
        <dbReference type="Pfam" id="PF16720"/>
    </source>
</evidence>
<evidence type="ECO:0000313" key="5">
    <source>
        <dbReference type="EMBL" id="RDX87524.1"/>
    </source>
</evidence>
<keyword evidence="2" id="KW-1015">Disulfide bond</keyword>
<evidence type="ECO:0000256" key="1">
    <source>
        <dbReference type="ARBA" id="ARBA00022854"/>
    </source>
</evidence>
<keyword evidence="6" id="KW-1185">Reference proteome</keyword>
<evidence type="ECO:0000256" key="3">
    <source>
        <dbReference type="SAM" id="SignalP"/>
    </source>
</evidence>
<organism evidence="5 6">
    <name type="scientific">Mucuna pruriens</name>
    <name type="common">Velvet bean</name>
    <name type="synonym">Dolichos pruriens</name>
    <dbReference type="NCBI Taxonomy" id="157652"/>
    <lineage>
        <taxon>Eukaryota</taxon>
        <taxon>Viridiplantae</taxon>
        <taxon>Streptophyta</taxon>
        <taxon>Embryophyta</taxon>
        <taxon>Tracheophyta</taxon>
        <taxon>Spermatophyta</taxon>
        <taxon>Magnoliopsida</taxon>
        <taxon>eudicotyledons</taxon>
        <taxon>Gunneridae</taxon>
        <taxon>Pentapetalae</taxon>
        <taxon>rosids</taxon>
        <taxon>fabids</taxon>
        <taxon>Fabales</taxon>
        <taxon>Fabaceae</taxon>
        <taxon>Papilionoideae</taxon>
        <taxon>50 kb inversion clade</taxon>
        <taxon>NPAAA clade</taxon>
        <taxon>indigoferoid/millettioid clade</taxon>
        <taxon>Phaseoleae</taxon>
        <taxon>Mucuna</taxon>
    </lineage>
</organism>
<evidence type="ECO:0000256" key="2">
    <source>
        <dbReference type="ARBA" id="ARBA00023157"/>
    </source>
</evidence>
<dbReference type="STRING" id="157652.A0A371GAD6"/>
<dbReference type="OrthoDB" id="1432817at2759"/>
<feature type="domain" description="Albumin I chain a" evidence="4">
    <location>
        <begin position="54"/>
        <end position="100"/>
    </location>
</feature>
<dbReference type="Pfam" id="PF16720">
    <property type="entry name" value="Albumin_I_a"/>
    <property type="match status" value="1"/>
</dbReference>
<feature type="chain" id="PRO_5016728585" description="Albumin I chain a domain-containing protein" evidence="3">
    <location>
        <begin position="22"/>
        <end position="106"/>
    </location>
</feature>
<accession>A0A371GAD6</accession>
<dbReference type="Proteomes" id="UP000257109">
    <property type="component" value="Unassembled WGS sequence"/>
</dbReference>
<dbReference type="InterPro" id="IPR032000">
    <property type="entry name" value="Albumin_I_a"/>
</dbReference>
<comment type="caution">
    <text evidence="5">The sequence shown here is derived from an EMBL/GenBank/DDBJ whole genome shotgun (WGS) entry which is preliminary data.</text>
</comment>
<dbReference type="EMBL" id="QJKJ01006210">
    <property type="protein sequence ID" value="RDX87524.1"/>
    <property type="molecule type" value="Genomic_DNA"/>
</dbReference>
<name>A0A371GAD6_MUCPR</name>
<feature type="non-terminal residue" evidence="5">
    <location>
        <position position="1"/>
    </location>
</feature>
<feature type="signal peptide" evidence="3">
    <location>
        <begin position="1"/>
        <end position="21"/>
    </location>
</feature>
<dbReference type="AlphaFoldDB" id="A0A371GAD6"/>
<sequence length="106" mass="11949">MAYVRLAPLAVFLLATSCIYTLPNVFDEEDRSSNLFRYPSGLGDASVTKMIDAHPNLCQSNDECMKKGNGNFCARYPNPYVDYGWCFNSDSQELKDFFKMPVAIAK</sequence>
<proteinExistence type="predicted"/>
<gene>
    <name evidence="5" type="ORF">CR513_30995</name>
</gene>
<dbReference type="PROSITE" id="PS51257">
    <property type="entry name" value="PROKAR_LIPOPROTEIN"/>
    <property type="match status" value="1"/>
</dbReference>
<keyword evidence="3" id="KW-0732">Signal</keyword>
<evidence type="ECO:0000313" key="6">
    <source>
        <dbReference type="Proteomes" id="UP000257109"/>
    </source>
</evidence>
<reference evidence="5" key="1">
    <citation type="submission" date="2018-05" db="EMBL/GenBank/DDBJ databases">
        <title>Draft genome of Mucuna pruriens seed.</title>
        <authorList>
            <person name="Nnadi N.E."/>
            <person name="Vos R."/>
            <person name="Hasami M.H."/>
            <person name="Devisetty U.K."/>
            <person name="Aguiy J.C."/>
        </authorList>
    </citation>
    <scope>NUCLEOTIDE SEQUENCE [LARGE SCALE GENOMIC DNA]</scope>
    <source>
        <strain evidence="5">JCA_2017</strain>
    </source>
</reference>
<protein>
    <recommendedName>
        <fullName evidence="4">Albumin I chain a domain-containing protein</fullName>
    </recommendedName>
</protein>